<dbReference type="AlphaFoldDB" id="A0A6B2NNP4"/>
<feature type="domain" description="Guanylate cyclase" evidence="1">
    <location>
        <begin position="23"/>
        <end position="135"/>
    </location>
</feature>
<reference evidence="2" key="1">
    <citation type="submission" date="2020-02" db="EMBL/GenBank/DDBJ databases">
        <title>Delineation of the pyrene-degrading pathway in Roseobacter clade bacteria by genomic analysis.</title>
        <authorList>
            <person name="Zhou H."/>
            <person name="Wang H."/>
        </authorList>
    </citation>
    <scope>NUCLEOTIDE SEQUENCE</scope>
    <source>
        <strain evidence="2">PrR005</strain>
    </source>
</reference>
<dbReference type="CDD" id="cd07302">
    <property type="entry name" value="CHD"/>
    <property type="match status" value="1"/>
</dbReference>
<accession>A0A6B2NNP4</accession>
<dbReference type="GO" id="GO:0004016">
    <property type="term" value="F:adenylate cyclase activity"/>
    <property type="evidence" value="ECO:0007669"/>
    <property type="project" value="UniProtKB-ARBA"/>
</dbReference>
<dbReference type="Gene3D" id="3.30.70.1230">
    <property type="entry name" value="Nucleotide cyclase"/>
    <property type="match status" value="1"/>
</dbReference>
<dbReference type="EMBL" id="JAAGOX010000006">
    <property type="protein sequence ID" value="NDW44147.1"/>
    <property type="molecule type" value="Genomic_DNA"/>
</dbReference>
<dbReference type="PANTHER" id="PTHR43081:SF19">
    <property type="entry name" value="PH-SENSITIVE ADENYLATE CYCLASE RV1264"/>
    <property type="match status" value="1"/>
</dbReference>
<dbReference type="InterPro" id="IPR005158">
    <property type="entry name" value="BTAD"/>
</dbReference>
<gene>
    <name evidence="2" type="ORF">G0P99_04180</name>
</gene>
<dbReference type="RefSeq" id="WP_164128026.1">
    <property type="nucleotide sequence ID" value="NZ_JAAGOX010000006.1"/>
</dbReference>
<dbReference type="Pfam" id="PF00211">
    <property type="entry name" value="Guanylate_cyc"/>
    <property type="match status" value="1"/>
</dbReference>
<dbReference type="Gene3D" id="1.10.10.10">
    <property type="entry name" value="Winged helix-like DNA-binding domain superfamily/Winged helix DNA-binding domain"/>
    <property type="match status" value="1"/>
</dbReference>
<dbReference type="InterPro" id="IPR050697">
    <property type="entry name" value="Adenylyl/Guanylyl_Cyclase_3/4"/>
</dbReference>
<protein>
    <recommendedName>
        <fullName evidence="1">Guanylate cyclase domain-containing protein</fullName>
    </recommendedName>
</protein>
<dbReference type="PANTHER" id="PTHR43081">
    <property type="entry name" value="ADENYLATE CYCLASE, TERMINAL-DIFFERENTIATION SPECIFIC-RELATED"/>
    <property type="match status" value="1"/>
</dbReference>
<dbReference type="GO" id="GO:0006171">
    <property type="term" value="P:cAMP biosynthetic process"/>
    <property type="evidence" value="ECO:0007669"/>
    <property type="project" value="TreeGrafter"/>
</dbReference>
<dbReference type="InterPro" id="IPR036388">
    <property type="entry name" value="WH-like_DNA-bd_sf"/>
</dbReference>
<organism evidence="2">
    <name type="scientific">Ruegeria sp. PrR005</name>
    <dbReference type="NCBI Taxonomy" id="2706882"/>
    <lineage>
        <taxon>Bacteria</taxon>
        <taxon>Pseudomonadati</taxon>
        <taxon>Pseudomonadota</taxon>
        <taxon>Alphaproteobacteria</taxon>
        <taxon>Rhodobacterales</taxon>
        <taxon>Roseobacteraceae</taxon>
        <taxon>Ruegeria</taxon>
    </lineage>
</organism>
<evidence type="ECO:0000259" key="1">
    <source>
        <dbReference type="PROSITE" id="PS50125"/>
    </source>
</evidence>
<dbReference type="GO" id="GO:0035556">
    <property type="term" value="P:intracellular signal transduction"/>
    <property type="evidence" value="ECO:0007669"/>
    <property type="project" value="InterPro"/>
</dbReference>
<dbReference type="InterPro" id="IPR001054">
    <property type="entry name" value="A/G_cyclase"/>
</dbReference>
<dbReference type="SUPFAM" id="SSF55073">
    <property type="entry name" value="Nucleotide cyclase"/>
    <property type="match status" value="1"/>
</dbReference>
<sequence>MASTSPEAQPLVSGAEESGGVRTILFVDMVGYSRRVEVDELSALDFMSGCFDTLRVLAHRHGGAVVKTMGDGALLVFPDSVSAVRLGIEFHRIVQKIQTGVRDPNLFRIGIHAGPIIERNGDVLGNAVNVAARLQEQAQPGTCLVSEVIRDGLSAEHGIRFEAAGTQRLKNLSQWIEAFRVIDAPSSSTGPPESENAVIAVLGQTGLIGADGRRRMPGSRHARSLLGYLALCPGHCEAPDRLAALMWPEARNGTVLGPLDDTVDELNHLLPERMRRLLLRDERFVMLDAMAFQTDLDSFEHALRRGSVPETLSSDGRWPDRILIDADGLSPEFDGWLRILRASWKRRLMQGLERVLEQTAGSADSHRAAAEAILRQEPGNEVASLALIRHFVVRGSMAPALEEFTRLQDYLTRTHGAQSGPEILQTVRRALDGKSRKTPRADALEAAPRPRRMLRLLVDRFTAPGADEHLARTFRADLMANLARFREWSVIDGDRNAGSDERADYGVAGELHDDPVRAITIRLTEKPTHRMIWSETYDVETGGWHAAQLSIVRQVAAAIERYVSADRLAATLSMPGARATSHDTWLRGDRAMMRWTPEGAEEARAIFSSLLEEDPDYAPAMTSLASMTNISHVVWPGLTRNVADTQRADALAARAAEIDPMDSRNQRAVAWSAALNGSFARASMHLDLALKLNPVSPTTLASCAMGFAWFGEREKADATVTRLFAVSEVFPEWIWGYLASTLFLLDRFDKAVEAAEIAGDSIVDIQGWLAAALQSQGHGKRARAAAERFVSRVSDVWAGSEPATPHSVRDWFVTAFPIRREEDRLKLAAALDAAMGLSGQ</sequence>
<name>A0A6B2NNP4_9RHOB</name>
<comment type="caution">
    <text evidence="2">The sequence shown here is derived from an EMBL/GenBank/DDBJ whole genome shotgun (WGS) entry which is preliminary data.</text>
</comment>
<dbReference type="Gene3D" id="1.25.40.10">
    <property type="entry name" value="Tetratricopeptide repeat domain"/>
    <property type="match status" value="2"/>
</dbReference>
<dbReference type="SUPFAM" id="SSF48452">
    <property type="entry name" value="TPR-like"/>
    <property type="match status" value="1"/>
</dbReference>
<evidence type="ECO:0000313" key="2">
    <source>
        <dbReference type="EMBL" id="NDW44147.1"/>
    </source>
</evidence>
<dbReference type="InterPro" id="IPR029787">
    <property type="entry name" value="Nucleotide_cyclase"/>
</dbReference>
<dbReference type="PROSITE" id="PS50125">
    <property type="entry name" value="GUANYLATE_CYCLASE_2"/>
    <property type="match status" value="1"/>
</dbReference>
<dbReference type="InterPro" id="IPR011990">
    <property type="entry name" value="TPR-like_helical_dom_sf"/>
</dbReference>
<dbReference type="SMART" id="SM01043">
    <property type="entry name" value="BTAD"/>
    <property type="match status" value="1"/>
</dbReference>
<proteinExistence type="predicted"/>